<name>A0ABV6USE8_9ACTN</name>
<dbReference type="Proteomes" id="UP001592528">
    <property type="component" value="Unassembled WGS sequence"/>
</dbReference>
<accession>A0ABV6USE8</accession>
<evidence type="ECO:0000313" key="5">
    <source>
        <dbReference type="Proteomes" id="UP001592528"/>
    </source>
</evidence>
<keyword evidence="2" id="KW-0472">Membrane</keyword>
<gene>
    <name evidence="4" type="ORF">ACEZDJ_23695</name>
</gene>
<keyword evidence="2" id="KW-1133">Transmembrane helix</keyword>
<evidence type="ECO:0000256" key="3">
    <source>
        <dbReference type="SAM" id="SignalP"/>
    </source>
</evidence>
<reference evidence="4 5" key="1">
    <citation type="submission" date="2024-09" db="EMBL/GenBank/DDBJ databases">
        <authorList>
            <person name="Lee S.D."/>
        </authorList>
    </citation>
    <scope>NUCLEOTIDE SEQUENCE [LARGE SCALE GENOMIC DNA]</scope>
    <source>
        <strain evidence="4 5">N1-5</strain>
    </source>
</reference>
<feature type="compositionally biased region" description="Polar residues" evidence="1">
    <location>
        <begin position="365"/>
        <end position="374"/>
    </location>
</feature>
<evidence type="ECO:0000256" key="1">
    <source>
        <dbReference type="SAM" id="MobiDB-lite"/>
    </source>
</evidence>
<dbReference type="Gene3D" id="2.60.40.230">
    <property type="entry name" value="Neocarzinostatin-like"/>
    <property type="match status" value="1"/>
</dbReference>
<sequence>MTVGPLPRLAALLAGALLLALALPVLLPQAPARAAGTGATAKATPGTAAPGATATILGTGWPVNTPVTVLLCGQNAVNGTDSCANATGRALTTSAGGGFAVQLAVVKPPQPCPCVIHATTVTGANVTVDTPFPVIGVASVPIKQTPGTMLPLTASISGGGSLMTWFGAPPHRTFKAMIANVGNSAITDPVFRMGTSHSVYSTDWQEYQWSGVIAPGGRQEIDVPLDFAAGAHGGYSVELDYGGTELTVQQVRLPQPWGVTLFWLLLCVVVPVGLFRTGLAVVDRVRPDPDPAPAPFLGRARRRAAPGAAPGREYDTLALPPMPAHPPRAVPLAPTLPWFAPGSGPVLPKADDGPAPADPLVRTAQARTPGSSTLLDKGIDA</sequence>
<evidence type="ECO:0000313" key="4">
    <source>
        <dbReference type="EMBL" id="MFC1404301.1"/>
    </source>
</evidence>
<evidence type="ECO:0000256" key="2">
    <source>
        <dbReference type="SAM" id="Phobius"/>
    </source>
</evidence>
<feature type="region of interest" description="Disordered" evidence="1">
    <location>
        <begin position="287"/>
        <end position="314"/>
    </location>
</feature>
<keyword evidence="5" id="KW-1185">Reference proteome</keyword>
<feature type="transmembrane region" description="Helical" evidence="2">
    <location>
        <begin position="257"/>
        <end position="275"/>
    </location>
</feature>
<keyword evidence="2" id="KW-0812">Transmembrane</keyword>
<feature type="chain" id="PRO_5047184493" description="Neocarzinostatin family protein" evidence="3">
    <location>
        <begin position="35"/>
        <end position="381"/>
    </location>
</feature>
<organism evidence="4 5">
    <name type="scientific">Streptacidiphilus cavernicola</name>
    <dbReference type="NCBI Taxonomy" id="3342716"/>
    <lineage>
        <taxon>Bacteria</taxon>
        <taxon>Bacillati</taxon>
        <taxon>Actinomycetota</taxon>
        <taxon>Actinomycetes</taxon>
        <taxon>Kitasatosporales</taxon>
        <taxon>Streptomycetaceae</taxon>
        <taxon>Streptacidiphilus</taxon>
    </lineage>
</organism>
<comment type="caution">
    <text evidence="4">The sequence shown here is derived from an EMBL/GenBank/DDBJ whole genome shotgun (WGS) entry which is preliminary data.</text>
</comment>
<protein>
    <recommendedName>
        <fullName evidence="6">Neocarzinostatin family protein</fullName>
    </recommendedName>
</protein>
<feature type="signal peptide" evidence="3">
    <location>
        <begin position="1"/>
        <end position="34"/>
    </location>
</feature>
<evidence type="ECO:0008006" key="6">
    <source>
        <dbReference type="Google" id="ProtNLM"/>
    </source>
</evidence>
<keyword evidence="3" id="KW-0732">Signal</keyword>
<proteinExistence type="predicted"/>
<dbReference type="EMBL" id="JBHEZZ010000014">
    <property type="protein sequence ID" value="MFC1404301.1"/>
    <property type="molecule type" value="Genomic_DNA"/>
</dbReference>
<feature type="region of interest" description="Disordered" evidence="1">
    <location>
        <begin position="341"/>
        <end position="381"/>
    </location>
</feature>
<dbReference type="RefSeq" id="WP_051726447.1">
    <property type="nucleotide sequence ID" value="NZ_JBHEZZ010000014.1"/>
</dbReference>